<evidence type="ECO:0000313" key="3">
    <source>
        <dbReference type="Proteomes" id="UP000004947"/>
    </source>
</evidence>
<name>A6DLM3_9BACT</name>
<organism evidence="2 3">
    <name type="scientific">Lentisphaera araneosa HTCC2155</name>
    <dbReference type="NCBI Taxonomy" id="313628"/>
    <lineage>
        <taxon>Bacteria</taxon>
        <taxon>Pseudomonadati</taxon>
        <taxon>Lentisphaerota</taxon>
        <taxon>Lentisphaeria</taxon>
        <taxon>Lentisphaerales</taxon>
        <taxon>Lentisphaeraceae</taxon>
        <taxon>Lentisphaera</taxon>
    </lineage>
</organism>
<dbReference type="EMBL" id="ABCK01000009">
    <property type="protein sequence ID" value="EDM27478.1"/>
    <property type="molecule type" value="Genomic_DNA"/>
</dbReference>
<accession>A6DLM3</accession>
<comment type="caution">
    <text evidence="2">The sequence shown here is derived from an EMBL/GenBank/DDBJ whole genome shotgun (WGS) entry which is preliminary data.</text>
</comment>
<keyword evidence="3" id="KW-1185">Reference proteome</keyword>
<dbReference type="Proteomes" id="UP000004947">
    <property type="component" value="Unassembled WGS sequence"/>
</dbReference>
<dbReference type="AlphaFoldDB" id="A6DLM3"/>
<dbReference type="RefSeq" id="WP_007278782.1">
    <property type="nucleotide sequence ID" value="NZ_ABCK01000009.1"/>
</dbReference>
<dbReference type="GO" id="GO:0032259">
    <property type="term" value="P:methylation"/>
    <property type="evidence" value="ECO:0007669"/>
    <property type="project" value="UniProtKB-KW"/>
</dbReference>
<proteinExistence type="predicted"/>
<dbReference type="GO" id="GO:0004372">
    <property type="term" value="F:glycine hydroxymethyltransferase activity"/>
    <property type="evidence" value="ECO:0007669"/>
    <property type="project" value="UniProtKB-EC"/>
</dbReference>
<sequence>MKKLLIFAFFFVFFAGSTALACDSCAAHKKTDKTEKCDKDAKKEKCDKDSKKKDCDKCPSKK</sequence>
<keyword evidence="1" id="KW-0732">Signal</keyword>
<protein>
    <submittedName>
        <fullName evidence="2">Serine hydroxymethyltransferase</fullName>
        <ecNumber evidence="2">2.1.2.1</ecNumber>
    </submittedName>
</protein>
<dbReference type="PROSITE" id="PS51257">
    <property type="entry name" value="PROKAR_LIPOPROTEIN"/>
    <property type="match status" value="1"/>
</dbReference>
<feature type="signal peptide" evidence="1">
    <location>
        <begin position="1"/>
        <end position="21"/>
    </location>
</feature>
<keyword evidence="2" id="KW-0808">Transferase</keyword>
<reference evidence="2 3" key="1">
    <citation type="journal article" date="2010" name="J. Bacteriol.">
        <title>Genome sequence of Lentisphaera araneosa HTCC2155T, the type species of the order Lentisphaerales in the phylum Lentisphaerae.</title>
        <authorList>
            <person name="Thrash J.C."/>
            <person name="Cho J.C."/>
            <person name="Vergin K.L."/>
            <person name="Morris R.M."/>
            <person name="Giovannoni S.J."/>
        </authorList>
    </citation>
    <scope>NUCLEOTIDE SEQUENCE [LARGE SCALE GENOMIC DNA]</scope>
    <source>
        <strain evidence="2 3">HTCC2155</strain>
    </source>
</reference>
<dbReference type="EC" id="2.1.2.1" evidence="2"/>
<keyword evidence="2" id="KW-0489">Methyltransferase</keyword>
<evidence type="ECO:0000256" key="1">
    <source>
        <dbReference type="SAM" id="SignalP"/>
    </source>
</evidence>
<dbReference type="STRING" id="313628.LNTAR_05181"/>
<evidence type="ECO:0000313" key="2">
    <source>
        <dbReference type="EMBL" id="EDM27478.1"/>
    </source>
</evidence>
<dbReference type="GO" id="GO:0008168">
    <property type="term" value="F:methyltransferase activity"/>
    <property type="evidence" value="ECO:0007669"/>
    <property type="project" value="UniProtKB-KW"/>
</dbReference>
<gene>
    <name evidence="2" type="primary">glyA</name>
    <name evidence="2" type="ORF">LNTAR_05181</name>
</gene>
<feature type="chain" id="PRO_5002694515" evidence="1">
    <location>
        <begin position="22"/>
        <end position="62"/>
    </location>
</feature>